<name>A0A6I4HVS5_9SPHI</name>
<evidence type="ECO:0000313" key="1">
    <source>
        <dbReference type="EMBL" id="QQL50276.1"/>
    </source>
</evidence>
<dbReference type="Proteomes" id="UP000429232">
    <property type="component" value="Chromosome"/>
</dbReference>
<accession>A0A6I4HVS5</accession>
<dbReference type="EMBL" id="CP066775">
    <property type="protein sequence ID" value="QQL50276.1"/>
    <property type="molecule type" value="Genomic_DNA"/>
</dbReference>
<keyword evidence="2" id="KW-1185">Reference proteome</keyword>
<dbReference type="KEGG" id="mgik:GO620_002135"/>
<proteinExistence type="predicted"/>
<dbReference type="RefSeq" id="WP_157522582.1">
    <property type="nucleotide sequence ID" value="NZ_CP066775.1"/>
</dbReference>
<protein>
    <submittedName>
        <fullName evidence="1">Uncharacterized protein</fullName>
    </submittedName>
</protein>
<evidence type="ECO:0000313" key="2">
    <source>
        <dbReference type="Proteomes" id="UP000429232"/>
    </source>
</evidence>
<reference evidence="1 2" key="1">
    <citation type="submission" date="2020-12" db="EMBL/GenBank/DDBJ databases">
        <title>HMF7856_wgs.fasta genome submission.</title>
        <authorList>
            <person name="Kang H."/>
            <person name="Kim H."/>
            <person name="Joh K."/>
        </authorList>
    </citation>
    <scope>NUCLEOTIDE SEQUENCE [LARGE SCALE GENOMIC DNA]</scope>
    <source>
        <strain evidence="1 2">HMF7856</strain>
    </source>
</reference>
<dbReference type="AlphaFoldDB" id="A0A6I4HVS5"/>
<gene>
    <name evidence="1" type="ORF">GO620_002135</name>
</gene>
<sequence length="251" mass="29144">MNSFYDIGTHNKISECSYQLENLGSQRAWASFGKRIRGDWGERDQYETNTIFTDVTAEDYDKQFITRLLRIRPSYKIDGFIDHHLNHFLRNNPGGLDDFIKHMRYEIYPELRKRGSEAYIDLFGKWLSDKSTATHAIQTVNNTINITGNNAPIQFQQNSAHAVQTQNNDISESQIREFLETVRLDLHHIDANLRSDFEIEMNYAVAQLDKGRDAQPQLSRIYGLMRDIGLGTFTNLLASPIYDLIKHFLHL</sequence>
<organism evidence="1 2">
    <name type="scientific">Mucilaginibacter ginkgonis</name>
    <dbReference type="NCBI Taxonomy" id="2682091"/>
    <lineage>
        <taxon>Bacteria</taxon>
        <taxon>Pseudomonadati</taxon>
        <taxon>Bacteroidota</taxon>
        <taxon>Sphingobacteriia</taxon>
        <taxon>Sphingobacteriales</taxon>
        <taxon>Sphingobacteriaceae</taxon>
        <taxon>Mucilaginibacter</taxon>
    </lineage>
</organism>